<reference evidence="3" key="1">
    <citation type="journal article" date="2018" name="Am. J. Bot.">
        <title>Organellar phylogenomics inform systematics in the green algal family Hydrodictyaceae (Chlorophyceae) and provide clues to the complex evolutionary history of plastid genomes in the green algal tree of life.</title>
        <authorList>
            <person name="McManus H.A."/>
            <person name="Fucikova K."/>
            <person name="Lewis P.O."/>
            <person name="Lewis L.A."/>
            <person name="Karol K.G."/>
        </authorList>
    </citation>
    <scope>NUCLEOTIDE SEQUENCE</scope>
</reference>
<evidence type="ECO:0000313" key="3">
    <source>
        <dbReference type="EMBL" id="AWI68533.1"/>
    </source>
</evidence>
<feature type="region of interest" description="Disordered" evidence="1">
    <location>
        <begin position="53"/>
        <end position="78"/>
    </location>
</feature>
<organism evidence="3">
    <name type="scientific">Pediastrum duplex</name>
    <name type="common">Green alga</name>
    <dbReference type="NCBI Taxonomy" id="3105"/>
    <lineage>
        <taxon>Eukaryota</taxon>
        <taxon>Viridiplantae</taxon>
        <taxon>Chlorophyta</taxon>
        <taxon>core chlorophytes</taxon>
        <taxon>Chlorophyceae</taxon>
        <taxon>CS clade</taxon>
        <taxon>Sphaeropleales</taxon>
        <taxon>Hydrodictyaceae</taxon>
        <taxon>Pediastrum</taxon>
    </lineage>
</organism>
<feature type="chain" id="PRO_5016058452" evidence="2">
    <location>
        <begin position="21"/>
        <end position="160"/>
    </location>
</feature>
<sequence length="160" mass="18303">MFGSALWFFFDASFASLASSLRERSQCGGSFRFFRFLGRASVPRCFSFADAQPKEQKAEAPKKQRAFAEREAERRSEDKVAEGFFCFGHASVRSRFFARLRRSERSQGAPKSQGTPSEDSRLNQRSKEPREAKKRTKAKKQKSQNNKAPKLYINDGTQLE</sequence>
<protein>
    <submittedName>
        <fullName evidence="3">Uncharacterized protein</fullName>
    </submittedName>
</protein>
<feature type="region of interest" description="Disordered" evidence="1">
    <location>
        <begin position="102"/>
        <end position="160"/>
    </location>
</feature>
<feature type="signal peptide" evidence="2">
    <location>
        <begin position="1"/>
        <end position="20"/>
    </location>
</feature>
<geneLocation type="chloroplast" evidence="3"/>
<keyword evidence="3" id="KW-0150">Chloroplast</keyword>
<evidence type="ECO:0000256" key="1">
    <source>
        <dbReference type="SAM" id="MobiDB-lite"/>
    </source>
</evidence>
<evidence type="ECO:0000256" key="2">
    <source>
        <dbReference type="SAM" id="SignalP"/>
    </source>
</evidence>
<feature type="compositionally biased region" description="Basic and acidic residues" evidence="1">
    <location>
        <begin position="118"/>
        <end position="131"/>
    </location>
</feature>
<keyword evidence="2" id="KW-0732">Signal</keyword>
<name>A0A2U8GIS5_PEDDU</name>
<feature type="compositionally biased region" description="Basic residues" evidence="1">
    <location>
        <begin position="132"/>
        <end position="142"/>
    </location>
</feature>
<accession>A0A2U8GIS5</accession>
<keyword evidence="3" id="KW-0934">Plastid</keyword>
<dbReference type="AlphaFoldDB" id="A0A2U8GIS5"/>
<proteinExistence type="predicted"/>
<dbReference type="EMBL" id="MF276981">
    <property type="protein sequence ID" value="AWI68533.1"/>
    <property type="molecule type" value="Genomic_DNA"/>
</dbReference>